<dbReference type="Proteomes" id="UP001286174">
    <property type="component" value="Unassembled WGS sequence"/>
</dbReference>
<keyword evidence="2" id="KW-1185">Reference proteome</keyword>
<dbReference type="AlphaFoldDB" id="A0AB35TZ80"/>
<name>A0AB35TZ80_9FIRM</name>
<proteinExistence type="predicted"/>
<dbReference type="EMBL" id="JALBUR010000001">
    <property type="protein sequence ID" value="MDX8418568.1"/>
    <property type="molecule type" value="Genomic_DNA"/>
</dbReference>
<dbReference type="RefSeq" id="WP_277008529.1">
    <property type="nucleotide sequence ID" value="NZ_JALBUR010000001.1"/>
</dbReference>
<dbReference type="Gene3D" id="2.40.10.170">
    <property type="match status" value="1"/>
</dbReference>
<organism evidence="1 2">
    <name type="scientific">Grylomicrobium aquisgranensis</name>
    <dbReference type="NCBI Taxonomy" id="2926318"/>
    <lineage>
        <taxon>Bacteria</taxon>
        <taxon>Bacillati</taxon>
        <taxon>Bacillota</taxon>
        <taxon>Erysipelotrichia</taxon>
        <taxon>Erysipelotrichales</taxon>
        <taxon>Erysipelotrichaceae</taxon>
        <taxon>Grylomicrobium</taxon>
    </lineage>
</organism>
<gene>
    <name evidence="1" type="ORF">MOZ60_00505</name>
</gene>
<protein>
    <submittedName>
        <fullName evidence="1">CarD family transcriptional regulator</fullName>
    </submittedName>
</protein>
<dbReference type="Gene3D" id="1.20.58.1290">
    <property type="entry name" value="CarD-like, C-terminal domain"/>
    <property type="match status" value="1"/>
</dbReference>
<reference evidence="1 2" key="1">
    <citation type="submission" date="2022-03" db="EMBL/GenBank/DDBJ databases">
        <title>Novel taxa within the pig intestine.</title>
        <authorList>
            <person name="Wylensek D."/>
            <person name="Bishof K."/>
            <person name="Afrizal A."/>
            <person name="Clavel T."/>
        </authorList>
    </citation>
    <scope>NUCLEOTIDE SEQUENCE [LARGE SCALE GENOMIC DNA]</scope>
    <source>
        <strain evidence="1 2">CLA-KB-P133</strain>
    </source>
</reference>
<evidence type="ECO:0000313" key="1">
    <source>
        <dbReference type="EMBL" id="MDX8418568.1"/>
    </source>
</evidence>
<accession>A0AB35TZ80</accession>
<comment type="caution">
    <text evidence="1">The sequence shown here is derived from an EMBL/GenBank/DDBJ whole genome shotgun (WGS) entry which is preliminary data.</text>
</comment>
<sequence length="172" mass="19831">MDQKRYKKGDLVVYRRDVCRVVRIAKSDFTGEQCYILVPYLKPDGSVKMQVPVSNKGGHLRDLVTRQQIRELIDNTPDIETLVSKPANMKSQYATLMKGDDIEDLVRIIKTSYARNEERIANHKKLASIDDEYLQKAERYLYDEIGASLGMSFDESKAYFEKEVQKASAQKE</sequence>
<evidence type="ECO:0000313" key="2">
    <source>
        <dbReference type="Proteomes" id="UP001286174"/>
    </source>
</evidence>
<dbReference type="InterPro" id="IPR042215">
    <property type="entry name" value="CarD-like_C"/>
</dbReference>